<dbReference type="GO" id="GO:0016460">
    <property type="term" value="C:myosin II complex"/>
    <property type="evidence" value="ECO:0007669"/>
    <property type="project" value="TreeGrafter"/>
</dbReference>
<evidence type="ECO:0000313" key="2">
    <source>
        <dbReference type="EMBL" id="OHT03452.1"/>
    </source>
</evidence>
<sequence>MIKRSSTDEECFDYPKLIEVFRNCDSQDKGYLTKSQYKRLVRELNLNTSKDFVDITYNAMRKMDNNTNNTYGIFFEDVKAIFEASTHRSAKTKLNSLILFRGVDDDNDGKINKSQFQKIAILVDKKLNEDEVDQIFIQCQPDSNGNVKYSNVARKLFSLTINDDVDPYTQNMRSTQANSYCCLMI</sequence>
<reference evidence="2" key="1">
    <citation type="submission" date="2016-10" db="EMBL/GenBank/DDBJ databases">
        <authorList>
            <person name="Benchimol M."/>
            <person name="Almeida L.G."/>
            <person name="Vasconcelos A.T."/>
            <person name="Perreira-Neves A."/>
            <person name="Rosa I.A."/>
            <person name="Tasca T."/>
            <person name="Bogo M.R."/>
            <person name="de Souza W."/>
        </authorList>
    </citation>
    <scope>NUCLEOTIDE SEQUENCE [LARGE SCALE GENOMIC DNA]</scope>
    <source>
        <strain evidence="2">K</strain>
    </source>
</reference>
<dbReference type="AlphaFoldDB" id="A0A1J4K131"/>
<keyword evidence="1" id="KW-0677">Repeat</keyword>
<dbReference type="Gene3D" id="1.10.238.10">
    <property type="entry name" value="EF-hand"/>
    <property type="match status" value="1"/>
</dbReference>
<evidence type="ECO:0000256" key="1">
    <source>
        <dbReference type="ARBA" id="ARBA00022737"/>
    </source>
</evidence>
<dbReference type="PANTHER" id="PTHR23048:SF0">
    <property type="entry name" value="CALMODULIN LIKE 3"/>
    <property type="match status" value="1"/>
</dbReference>
<organism evidence="2 3">
    <name type="scientific">Tritrichomonas foetus</name>
    <dbReference type="NCBI Taxonomy" id="1144522"/>
    <lineage>
        <taxon>Eukaryota</taxon>
        <taxon>Metamonada</taxon>
        <taxon>Parabasalia</taxon>
        <taxon>Tritrichomonadida</taxon>
        <taxon>Tritrichomonadidae</taxon>
        <taxon>Tritrichomonas</taxon>
    </lineage>
</organism>
<dbReference type="OrthoDB" id="26525at2759"/>
<dbReference type="VEuPathDB" id="TrichDB:TRFO_06700"/>
<proteinExistence type="predicted"/>
<dbReference type="SUPFAM" id="SSF47473">
    <property type="entry name" value="EF-hand"/>
    <property type="match status" value="1"/>
</dbReference>
<keyword evidence="3" id="KW-1185">Reference proteome</keyword>
<comment type="caution">
    <text evidence="2">The sequence shown here is derived from an EMBL/GenBank/DDBJ whole genome shotgun (WGS) entry which is preliminary data.</text>
</comment>
<evidence type="ECO:0008006" key="4">
    <source>
        <dbReference type="Google" id="ProtNLM"/>
    </source>
</evidence>
<accession>A0A1J4K131</accession>
<dbReference type="PANTHER" id="PTHR23048">
    <property type="entry name" value="MYOSIN LIGHT CHAIN 1, 3"/>
    <property type="match status" value="1"/>
</dbReference>
<dbReference type="RefSeq" id="XP_068356588.1">
    <property type="nucleotide sequence ID" value="XM_068493249.1"/>
</dbReference>
<dbReference type="InterPro" id="IPR050230">
    <property type="entry name" value="CALM/Myosin/TropC-like"/>
</dbReference>
<evidence type="ECO:0000313" key="3">
    <source>
        <dbReference type="Proteomes" id="UP000179807"/>
    </source>
</evidence>
<dbReference type="Proteomes" id="UP000179807">
    <property type="component" value="Unassembled WGS sequence"/>
</dbReference>
<protein>
    <recommendedName>
        <fullName evidence="4">EF hand family protein</fullName>
    </recommendedName>
</protein>
<dbReference type="GeneID" id="94827953"/>
<gene>
    <name evidence="2" type="ORF">TRFO_06700</name>
</gene>
<dbReference type="EMBL" id="MLAK01000827">
    <property type="protein sequence ID" value="OHT03452.1"/>
    <property type="molecule type" value="Genomic_DNA"/>
</dbReference>
<name>A0A1J4K131_9EUKA</name>
<dbReference type="InterPro" id="IPR011992">
    <property type="entry name" value="EF-hand-dom_pair"/>
</dbReference>